<keyword evidence="11 15" id="KW-1133">Transmembrane helix</keyword>
<evidence type="ECO:0000256" key="6">
    <source>
        <dbReference type="ARBA" id="ARBA00022679"/>
    </source>
</evidence>
<keyword evidence="5" id="KW-0597">Phosphoprotein</keyword>
<evidence type="ECO:0000259" key="16">
    <source>
        <dbReference type="PROSITE" id="PS50109"/>
    </source>
</evidence>
<evidence type="ECO:0000256" key="10">
    <source>
        <dbReference type="ARBA" id="ARBA00022840"/>
    </source>
</evidence>
<keyword evidence="7 15" id="KW-0812">Transmembrane</keyword>
<dbReference type="SMART" id="SM00304">
    <property type="entry name" value="HAMP"/>
    <property type="match status" value="1"/>
</dbReference>
<feature type="region of interest" description="Disordered" evidence="14">
    <location>
        <begin position="97"/>
        <end position="167"/>
    </location>
</feature>
<dbReference type="PRINTS" id="PR00344">
    <property type="entry name" value="BCTRLSENSOR"/>
</dbReference>
<evidence type="ECO:0000256" key="13">
    <source>
        <dbReference type="ARBA" id="ARBA00023136"/>
    </source>
</evidence>
<dbReference type="CDD" id="cd00082">
    <property type="entry name" value="HisKA"/>
    <property type="match status" value="1"/>
</dbReference>
<dbReference type="SMART" id="SM00388">
    <property type="entry name" value="HisKA"/>
    <property type="match status" value="1"/>
</dbReference>
<dbReference type="PROSITE" id="PS50885">
    <property type="entry name" value="HAMP"/>
    <property type="match status" value="1"/>
</dbReference>
<keyword evidence="6" id="KW-0808">Transferase</keyword>
<dbReference type="Pfam" id="PF02518">
    <property type="entry name" value="HATPase_c"/>
    <property type="match status" value="1"/>
</dbReference>
<evidence type="ECO:0000256" key="2">
    <source>
        <dbReference type="ARBA" id="ARBA00004651"/>
    </source>
</evidence>
<dbReference type="Pfam" id="PF00672">
    <property type="entry name" value="HAMP"/>
    <property type="match status" value="1"/>
</dbReference>
<feature type="compositionally biased region" description="Polar residues" evidence="14">
    <location>
        <begin position="198"/>
        <end position="210"/>
    </location>
</feature>
<evidence type="ECO:0000256" key="8">
    <source>
        <dbReference type="ARBA" id="ARBA00022741"/>
    </source>
</evidence>
<dbReference type="SUPFAM" id="SSF55874">
    <property type="entry name" value="ATPase domain of HSP90 chaperone/DNA topoisomerase II/histidine kinase"/>
    <property type="match status" value="1"/>
</dbReference>
<dbReference type="SMART" id="SM00387">
    <property type="entry name" value="HATPase_c"/>
    <property type="match status" value="1"/>
</dbReference>
<dbReference type="EMBL" id="JAUOZS010000001">
    <property type="protein sequence ID" value="MDT8900144.1"/>
    <property type="molecule type" value="Genomic_DNA"/>
</dbReference>
<dbReference type="CDD" id="cd00075">
    <property type="entry name" value="HATPase"/>
    <property type="match status" value="1"/>
</dbReference>
<dbReference type="PANTHER" id="PTHR45528:SF1">
    <property type="entry name" value="SENSOR HISTIDINE KINASE CPXA"/>
    <property type="match status" value="1"/>
</dbReference>
<keyword evidence="10" id="KW-0067">ATP-binding</keyword>
<dbReference type="SUPFAM" id="SSF47384">
    <property type="entry name" value="Homodimeric domain of signal transducing histidine kinase"/>
    <property type="match status" value="1"/>
</dbReference>
<evidence type="ECO:0000256" key="11">
    <source>
        <dbReference type="ARBA" id="ARBA00022989"/>
    </source>
</evidence>
<gene>
    <name evidence="18" type="ORF">Q4T40_02695</name>
</gene>
<dbReference type="InterPro" id="IPR003594">
    <property type="entry name" value="HATPase_dom"/>
</dbReference>
<protein>
    <recommendedName>
        <fullName evidence="3">histidine kinase</fullName>
        <ecNumber evidence="3">2.7.13.3</ecNumber>
    </recommendedName>
</protein>
<sequence>MKISLQYKLLISFMAVVFVVVAGVMVSGSALIREFFLASKQHELTDKAYEMARMVNSFYAGRITHGQLQNFVNSVDSFLDARVWVVDNKLNLITVSEERPDEGQGNRRPAAVVKPSPLRQSMWDCDWPGNPTTSPSQQNQQGIKNPGSGQNQSAPSPAMPPAPNKGMWDCDASGEQSWMGGRQGGQNMLGMWGRPSAPANQTAKSPQVSTPVPVDPPNSETKLAVEKDTSGTIVLDIGKGPQQPGQADSVPVMSLSDIKGLQELVREVEANTGKTWAKTYYHPYYEENMLIVAVPLQRADGTIGGTVMINAPIQGIDGFLRQIYYYIGMAGLAGIFFAILLVSYLSGSIVRPLKFMKETAAAMARGDYNSHVDVKTNDEVGDLGQSLNSLAKDLGNYVGQMEKMDKVRRDFVANVSHELRTPLTIMRGYNQALQDGTITDPALVNKYHRVMGDEIMRLEKLIAELLDLSQLQANGVTLEIEPLSLAEVADNVVTMLKQRSEEKGVELVGNISHDLPNIIGDGDRLTQVVLILLDNALKFTPSGGRIAVDLEVKDGTEILTVSDTGTGIPPQDLPYIWERFYKADKSRGGGGTGLGLSIAKQIIELHGAKVNVESQPGKGTKFIIKFPLND</sequence>
<name>A0ABU3NTJ9_9FIRM</name>
<dbReference type="InterPro" id="IPR050398">
    <property type="entry name" value="HssS/ArlS-like"/>
</dbReference>
<dbReference type="Gene3D" id="1.10.287.130">
    <property type="match status" value="1"/>
</dbReference>
<feature type="compositionally biased region" description="Polar residues" evidence="14">
    <location>
        <begin position="130"/>
        <end position="152"/>
    </location>
</feature>
<evidence type="ECO:0000313" key="19">
    <source>
        <dbReference type="Proteomes" id="UP001254848"/>
    </source>
</evidence>
<evidence type="ECO:0000256" key="1">
    <source>
        <dbReference type="ARBA" id="ARBA00000085"/>
    </source>
</evidence>
<dbReference type="GO" id="GO:0016301">
    <property type="term" value="F:kinase activity"/>
    <property type="evidence" value="ECO:0007669"/>
    <property type="project" value="UniProtKB-KW"/>
</dbReference>
<dbReference type="InterPro" id="IPR004358">
    <property type="entry name" value="Sig_transdc_His_kin-like_C"/>
</dbReference>
<feature type="transmembrane region" description="Helical" evidence="15">
    <location>
        <begin position="9"/>
        <end position="32"/>
    </location>
</feature>
<dbReference type="PANTHER" id="PTHR45528">
    <property type="entry name" value="SENSOR HISTIDINE KINASE CPXA"/>
    <property type="match status" value="1"/>
</dbReference>
<dbReference type="InterPro" id="IPR036097">
    <property type="entry name" value="HisK_dim/P_sf"/>
</dbReference>
<evidence type="ECO:0000256" key="15">
    <source>
        <dbReference type="SAM" id="Phobius"/>
    </source>
</evidence>
<feature type="transmembrane region" description="Helical" evidence="15">
    <location>
        <begin position="323"/>
        <end position="347"/>
    </location>
</feature>
<dbReference type="Proteomes" id="UP001254848">
    <property type="component" value="Unassembled WGS sequence"/>
</dbReference>
<organism evidence="18 19">
    <name type="scientific">Anaeroselena agilis</name>
    <dbReference type="NCBI Taxonomy" id="3063788"/>
    <lineage>
        <taxon>Bacteria</taxon>
        <taxon>Bacillati</taxon>
        <taxon>Bacillota</taxon>
        <taxon>Negativicutes</taxon>
        <taxon>Acetonemataceae</taxon>
        <taxon>Anaeroselena</taxon>
    </lineage>
</organism>
<keyword evidence="9 18" id="KW-0418">Kinase</keyword>
<feature type="domain" description="Histidine kinase" evidence="16">
    <location>
        <begin position="414"/>
        <end position="630"/>
    </location>
</feature>
<evidence type="ECO:0000256" key="3">
    <source>
        <dbReference type="ARBA" id="ARBA00012438"/>
    </source>
</evidence>
<evidence type="ECO:0000256" key="9">
    <source>
        <dbReference type="ARBA" id="ARBA00022777"/>
    </source>
</evidence>
<evidence type="ECO:0000256" key="12">
    <source>
        <dbReference type="ARBA" id="ARBA00023012"/>
    </source>
</evidence>
<dbReference type="Gene3D" id="6.10.340.10">
    <property type="match status" value="1"/>
</dbReference>
<reference evidence="18 19" key="1">
    <citation type="submission" date="2023-07" db="EMBL/GenBank/DDBJ databases">
        <title>The novel representative of Negativicutes class, Anaeroselena agilis gen. nov. sp. nov.</title>
        <authorList>
            <person name="Prokofeva M.I."/>
            <person name="Elcheninov A.G."/>
            <person name="Klyukina A."/>
            <person name="Kublanov I.V."/>
            <person name="Frolov E.N."/>
            <person name="Podosokorskaya O.A."/>
        </authorList>
    </citation>
    <scope>NUCLEOTIDE SEQUENCE [LARGE SCALE GENOMIC DNA]</scope>
    <source>
        <strain evidence="18 19">4137-cl</strain>
    </source>
</reference>
<dbReference type="PROSITE" id="PS50109">
    <property type="entry name" value="HIS_KIN"/>
    <property type="match status" value="1"/>
</dbReference>
<proteinExistence type="predicted"/>
<dbReference type="InterPro" id="IPR003660">
    <property type="entry name" value="HAMP_dom"/>
</dbReference>
<dbReference type="SUPFAM" id="SSF158472">
    <property type="entry name" value="HAMP domain-like"/>
    <property type="match status" value="1"/>
</dbReference>
<evidence type="ECO:0000259" key="17">
    <source>
        <dbReference type="PROSITE" id="PS50885"/>
    </source>
</evidence>
<evidence type="ECO:0000256" key="4">
    <source>
        <dbReference type="ARBA" id="ARBA00022475"/>
    </source>
</evidence>
<evidence type="ECO:0000256" key="5">
    <source>
        <dbReference type="ARBA" id="ARBA00022553"/>
    </source>
</evidence>
<dbReference type="RefSeq" id="WP_413778702.1">
    <property type="nucleotide sequence ID" value="NZ_JAUOZS010000001.1"/>
</dbReference>
<dbReference type="CDD" id="cd06225">
    <property type="entry name" value="HAMP"/>
    <property type="match status" value="1"/>
</dbReference>
<accession>A0ABU3NTJ9</accession>
<comment type="caution">
    <text evidence="18">The sequence shown here is derived from an EMBL/GenBank/DDBJ whole genome shotgun (WGS) entry which is preliminary data.</text>
</comment>
<keyword evidence="12" id="KW-0902">Two-component regulatory system</keyword>
<dbReference type="InterPro" id="IPR036890">
    <property type="entry name" value="HATPase_C_sf"/>
</dbReference>
<keyword evidence="4" id="KW-1003">Cell membrane</keyword>
<feature type="region of interest" description="Disordered" evidence="14">
    <location>
        <begin position="195"/>
        <end position="220"/>
    </location>
</feature>
<comment type="subcellular location">
    <subcellularLocation>
        <location evidence="2">Cell membrane</location>
        <topology evidence="2">Multi-pass membrane protein</topology>
    </subcellularLocation>
</comment>
<feature type="domain" description="HAMP" evidence="17">
    <location>
        <begin position="347"/>
        <end position="399"/>
    </location>
</feature>
<keyword evidence="19" id="KW-1185">Reference proteome</keyword>
<dbReference type="InterPro" id="IPR005467">
    <property type="entry name" value="His_kinase_dom"/>
</dbReference>
<keyword evidence="8" id="KW-0547">Nucleotide-binding</keyword>
<evidence type="ECO:0000256" key="14">
    <source>
        <dbReference type="SAM" id="MobiDB-lite"/>
    </source>
</evidence>
<dbReference type="Pfam" id="PF00512">
    <property type="entry name" value="HisKA"/>
    <property type="match status" value="1"/>
</dbReference>
<comment type="catalytic activity">
    <reaction evidence="1">
        <text>ATP + protein L-histidine = ADP + protein N-phospho-L-histidine.</text>
        <dbReference type="EC" id="2.7.13.3"/>
    </reaction>
</comment>
<evidence type="ECO:0000313" key="18">
    <source>
        <dbReference type="EMBL" id="MDT8900144.1"/>
    </source>
</evidence>
<dbReference type="Gene3D" id="3.30.565.10">
    <property type="entry name" value="Histidine kinase-like ATPase, C-terminal domain"/>
    <property type="match status" value="1"/>
</dbReference>
<evidence type="ECO:0000256" key="7">
    <source>
        <dbReference type="ARBA" id="ARBA00022692"/>
    </source>
</evidence>
<dbReference type="InterPro" id="IPR003661">
    <property type="entry name" value="HisK_dim/P_dom"/>
</dbReference>
<dbReference type="EC" id="2.7.13.3" evidence="3"/>
<keyword evidence="13 15" id="KW-0472">Membrane</keyword>